<dbReference type="Proteomes" id="UP001516400">
    <property type="component" value="Unassembled WGS sequence"/>
</dbReference>
<protein>
    <submittedName>
        <fullName evidence="1">Uncharacterized protein</fullName>
    </submittedName>
</protein>
<organism evidence="1 2">
    <name type="scientific">Cryptolaemus montrouzieri</name>
    <dbReference type="NCBI Taxonomy" id="559131"/>
    <lineage>
        <taxon>Eukaryota</taxon>
        <taxon>Metazoa</taxon>
        <taxon>Ecdysozoa</taxon>
        <taxon>Arthropoda</taxon>
        <taxon>Hexapoda</taxon>
        <taxon>Insecta</taxon>
        <taxon>Pterygota</taxon>
        <taxon>Neoptera</taxon>
        <taxon>Endopterygota</taxon>
        <taxon>Coleoptera</taxon>
        <taxon>Polyphaga</taxon>
        <taxon>Cucujiformia</taxon>
        <taxon>Coccinelloidea</taxon>
        <taxon>Coccinellidae</taxon>
        <taxon>Scymninae</taxon>
        <taxon>Scymnini</taxon>
        <taxon>Cryptolaemus</taxon>
    </lineage>
</organism>
<dbReference type="EMBL" id="JABFTP020000104">
    <property type="protein sequence ID" value="KAL3278501.1"/>
    <property type="molecule type" value="Genomic_DNA"/>
</dbReference>
<comment type="caution">
    <text evidence="1">The sequence shown here is derived from an EMBL/GenBank/DDBJ whole genome shotgun (WGS) entry which is preliminary data.</text>
</comment>
<gene>
    <name evidence="1" type="ORF">HHI36_023898</name>
</gene>
<evidence type="ECO:0000313" key="1">
    <source>
        <dbReference type="EMBL" id="KAL3278501.1"/>
    </source>
</evidence>
<dbReference type="AlphaFoldDB" id="A0ABD2NJJ3"/>
<keyword evidence="2" id="KW-1185">Reference proteome</keyword>
<sequence length="95" mass="11327">GTENIIEQPRKTKTKSWMTVEIMQLMNERRLLKNVPDRYGEVDTIIRRKIKEAKQKWSQEQCDEAERLARLHDSFNFHKKVKEIIGTGRARETNT</sequence>
<proteinExistence type="predicted"/>
<accession>A0ABD2NJJ3</accession>
<feature type="non-terminal residue" evidence="1">
    <location>
        <position position="1"/>
    </location>
</feature>
<reference evidence="1 2" key="1">
    <citation type="journal article" date="2021" name="BMC Biol.">
        <title>Horizontally acquired antibacterial genes associated with adaptive radiation of ladybird beetles.</title>
        <authorList>
            <person name="Li H.S."/>
            <person name="Tang X.F."/>
            <person name="Huang Y.H."/>
            <person name="Xu Z.Y."/>
            <person name="Chen M.L."/>
            <person name="Du X.Y."/>
            <person name="Qiu B.Y."/>
            <person name="Chen P.T."/>
            <person name="Zhang W."/>
            <person name="Slipinski A."/>
            <person name="Escalona H.E."/>
            <person name="Waterhouse R.M."/>
            <person name="Zwick A."/>
            <person name="Pang H."/>
        </authorList>
    </citation>
    <scope>NUCLEOTIDE SEQUENCE [LARGE SCALE GENOMIC DNA]</scope>
    <source>
        <strain evidence="1">SYSU2018</strain>
    </source>
</reference>
<evidence type="ECO:0000313" key="2">
    <source>
        <dbReference type="Proteomes" id="UP001516400"/>
    </source>
</evidence>
<name>A0ABD2NJJ3_9CUCU</name>